<keyword evidence="3" id="KW-1185">Reference proteome</keyword>
<dbReference type="EMBL" id="BMXV01000007">
    <property type="protein sequence ID" value="GGY81475.1"/>
    <property type="molecule type" value="Genomic_DNA"/>
</dbReference>
<proteinExistence type="predicted"/>
<protein>
    <submittedName>
        <fullName evidence="2">Uncharacterized protein</fullName>
    </submittedName>
</protein>
<accession>A0ABQ3B6M6</accession>
<organism evidence="2 3">
    <name type="scientific">Marinobacter zhanjiangensis</name>
    <dbReference type="NCBI Taxonomy" id="578215"/>
    <lineage>
        <taxon>Bacteria</taxon>
        <taxon>Pseudomonadati</taxon>
        <taxon>Pseudomonadota</taxon>
        <taxon>Gammaproteobacteria</taxon>
        <taxon>Pseudomonadales</taxon>
        <taxon>Marinobacteraceae</taxon>
        <taxon>Marinobacter</taxon>
    </lineage>
</organism>
<dbReference type="Proteomes" id="UP000601597">
    <property type="component" value="Unassembled WGS sequence"/>
</dbReference>
<sequence>MWQQIGQNVWLYTKRDAKSSLQTFLTDSPPLAAISQGYTQELLPLPMPVSVQPEDRPNGRPGGKNCQQ</sequence>
<evidence type="ECO:0000256" key="1">
    <source>
        <dbReference type="SAM" id="MobiDB-lite"/>
    </source>
</evidence>
<evidence type="ECO:0000313" key="2">
    <source>
        <dbReference type="EMBL" id="GGY81475.1"/>
    </source>
</evidence>
<reference evidence="3" key="1">
    <citation type="journal article" date="2019" name="Int. J. Syst. Evol. Microbiol.">
        <title>The Global Catalogue of Microorganisms (GCM) 10K type strain sequencing project: providing services to taxonomists for standard genome sequencing and annotation.</title>
        <authorList>
            <consortium name="The Broad Institute Genomics Platform"/>
            <consortium name="The Broad Institute Genome Sequencing Center for Infectious Disease"/>
            <person name="Wu L."/>
            <person name="Ma J."/>
        </authorList>
    </citation>
    <scope>NUCLEOTIDE SEQUENCE [LARGE SCALE GENOMIC DNA]</scope>
    <source>
        <strain evidence="3">KCTC 22280</strain>
    </source>
</reference>
<comment type="caution">
    <text evidence="2">The sequence shown here is derived from an EMBL/GenBank/DDBJ whole genome shotgun (WGS) entry which is preliminary data.</text>
</comment>
<gene>
    <name evidence="2" type="ORF">GCM10007071_31110</name>
</gene>
<feature type="region of interest" description="Disordered" evidence="1">
    <location>
        <begin position="49"/>
        <end position="68"/>
    </location>
</feature>
<evidence type="ECO:0000313" key="3">
    <source>
        <dbReference type="Proteomes" id="UP000601597"/>
    </source>
</evidence>
<name>A0ABQ3B6M6_9GAMM</name>